<dbReference type="STRING" id="1142394.PSMK_12400"/>
<evidence type="ECO:0000256" key="6">
    <source>
        <dbReference type="ARBA" id="ARBA00049157"/>
    </source>
</evidence>
<gene>
    <name evidence="7 9" type="primary">pyrF</name>
    <name evidence="9" type="ordered locus">PSMK_12400</name>
</gene>
<dbReference type="InterPro" id="IPR011060">
    <property type="entry name" value="RibuloseP-bd_barrel"/>
</dbReference>
<evidence type="ECO:0000313" key="9">
    <source>
        <dbReference type="EMBL" id="BAM03399.1"/>
    </source>
</evidence>
<dbReference type="GO" id="GO:0006207">
    <property type="term" value="P:'de novo' pyrimidine nucleobase biosynthetic process"/>
    <property type="evidence" value="ECO:0007669"/>
    <property type="project" value="InterPro"/>
</dbReference>
<comment type="catalytic activity">
    <reaction evidence="6 7">
        <text>orotidine 5'-phosphate + H(+) = UMP + CO2</text>
        <dbReference type="Rhea" id="RHEA:11596"/>
        <dbReference type="ChEBI" id="CHEBI:15378"/>
        <dbReference type="ChEBI" id="CHEBI:16526"/>
        <dbReference type="ChEBI" id="CHEBI:57538"/>
        <dbReference type="ChEBI" id="CHEBI:57865"/>
        <dbReference type="EC" id="4.1.1.23"/>
    </reaction>
</comment>
<feature type="active site" description="Proton donor" evidence="7">
    <location>
        <position position="103"/>
    </location>
</feature>
<reference evidence="9 10" key="1">
    <citation type="submission" date="2012-02" db="EMBL/GenBank/DDBJ databases">
        <title>Complete genome sequence of Phycisphaera mikurensis NBRC 102666.</title>
        <authorList>
            <person name="Ankai A."/>
            <person name="Hosoyama A."/>
            <person name="Terui Y."/>
            <person name="Sekine M."/>
            <person name="Fukai R."/>
            <person name="Kato Y."/>
            <person name="Nakamura S."/>
            <person name="Yamada-Narita S."/>
            <person name="Kawakoshi A."/>
            <person name="Fukunaga Y."/>
            <person name="Yamazaki S."/>
            <person name="Fujita N."/>
        </authorList>
    </citation>
    <scope>NUCLEOTIDE SEQUENCE [LARGE SCALE GENOMIC DNA]</scope>
    <source>
        <strain evidence="10">NBRC 102666 / KCTC 22515 / FYK2301M01</strain>
    </source>
</reference>
<evidence type="ECO:0000256" key="4">
    <source>
        <dbReference type="ARBA" id="ARBA00022975"/>
    </source>
</evidence>
<dbReference type="UniPathway" id="UPA00070">
    <property type="reaction ID" value="UER00120"/>
</dbReference>
<dbReference type="KEGG" id="phm:PSMK_12400"/>
<keyword evidence="3 7" id="KW-0210">Decarboxylase</keyword>
<dbReference type="AlphaFoldDB" id="I0IDR1"/>
<dbReference type="GO" id="GO:0004590">
    <property type="term" value="F:orotidine-5'-phosphate decarboxylase activity"/>
    <property type="evidence" value="ECO:0007669"/>
    <property type="project" value="UniProtKB-UniRule"/>
</dbReference>
<dbReference type="OrthoDB" id="9808470at2"/>
<dbReference type="SMART" id="SM00934">
    <property type="entry name" value="OMPdecase"/>
    <property type="match status" value="1"/>
</dbReference>
<dbReference type="InterPro" id="IPR011995">
    <property type="entry name" value="OMPdecase_type-2"/>
</dbReference>
<dbReference type="PANTHER" id="PTHR43375:SF1">
    <property type="entry name" value="OROTIDINE 5'-PHOSPHATE DECARBOXYLASE"/>
    <property type="match status" value="1"/>
</dbReference>
<sequence>MAAPAPASSFATRLAAAVDRRGGAACVGLDPVLEKVPHRNGGDPVAAIEAFSLRVVEAVAGLVPAVKLQMACFERYGSRGVAAAERVLGAAGEAELLTIADAKRGDIGVSAAHYAAAFTAGPLAADAVTVSPYLGFDTLVPFREAAAAAGTGVFVLVRTSNPGGDDLQSLRTPGGGVAEVVAAGIERMNGGLQAGEAYGPVGAVVGATRPAVAEALRVRMPRSILLVPGIGAQGGDPAALSALFDARGHGALLTASRSVIYAEDPAEGARRLVAAAAQAADRG</sequence>
<keyword evidence="10" id="KW-1185">Reference proteome</keyword>
<dbReference type="InterPro" id="IPR001754">
    <property type="entry name" value="OMPdeCOase_dom"/>
</dbReference>
<dbReference type="GO" id="GO:0044205">
    <property type="term" value="P:'de novo' UMP biosynthetic process"/>
    <property type="evidence" value="ECO:0007669"/>
    <property type="project" value="UniProtKB-UniRule"/>
</dbReference>
<comment type="pathway">
    <text evidence="1 7">Pyrimidine metabolism; UMP biosynthesis via de novo pathway; UMP from orotate: step 2/2.</text>
</comment>
<evidence type="ECO:0000256" key="3">
    <source>
        <dbReference type="ARBA" id="ARBA00022793"/>
    </source>
</evidence>
<evidence type="ECO:0000313" key="10">
    <source>
        <dbReference type="Proteomes" id="UP000007881"/>
    </source>
</evidence>
<organism evidence="9 10">
    <name type="scientific">Phycisphaera mikurensis (strain NBRC 102666 / KCTC 22515 / FYK2301M01)</name>
    <dbReference type="NCBI Taxonomy" id="1142394"/>
    <lineage>
        <taxon>Bacteria</taxon>
        <taxon>Pseudomonadati</taxon>
        <taxon>Planctomycetota</taxon>
        <taxon>Phycisphaerae</taxon>
        <taxon>Phycisphaerales</taxon>
        <taxon>Phycisphaeraceae</taxon>
        <taxon>Phycisphaera</taxon>
    </lineage>
</organism>
<dbReference type="Proteomes" id="UP000007881">
    <property type="component" value="Chromosome"/>
</dbReference>
<dbReference type="HOGENOM" id="CLU_060704_0_0_0"/>
<dbReference type="NCBIfam" id="TIGR02127">
    <property type="entry name" value="pyrF_sub2"/>
    <property type="match status" value="1"/>
</dbReference>
<accession>I0IDR1</accession>
<dbReference type="EMBL" id="AP012338">
    <property type="protein sequence ID" value="BAM03399.1"/>
    <property type="molecule type" value="Genomic_DNA"/>
</dbReference>
<name>I0IDR1_PHYMF</name>
<comment type="similarity">
    <text evidence="2 7">Belongs to the OMP decarboxylase family. Type 2 subfamily.</text>
</comment>
<dbReference type="SUPFAM" id="SSF51366">
    <property type="entry name" value="Ribulose-phoshate binding barrel"/>
    <property type="match status" value="1"/>
</dbReference>
<dbReference type="PANTHER" id="PTHR43375">
    <property type="entry name" value="OROTIDINE 5'-PHOSPHATE DECARBOXYLASE"/>
    <property type="match status" value="1"/>
</dbReference>
<dbReference type="RefSeq" id="WP_014436618.1">
    <property type="nucleotide sequence ID" value="NC_017080.1"/>
</dbReference>
<dbReference type="HAMAP" id="MF_01215">
    <property type="entry name" value="OMPdecase_type2"/>
    <property type="match status" value="1"/>
</dbReference>
<keyword evidence="5 7" id="KW-0456">Lyase</keyword>
<evidence type="ECO:0000259" key="8">
    <source>
        <dbReference type="SMART" id="SM00934"/>
    </source>
</evidence>
<dbReference type="Gene3D" id="3.20.20.70">
    <property type="entry name" value="Aldolase class I"/>
    <property type="match status" value="1"/>
</dbReference>
<dbReference type="CDD" id="cd04725">
    <property type="entry name" value="OMP_decarboxylase_like"/>
    <property type="match status" value="1"/>
</dbReference>
<dbReference type="Pfam" id="PF00215">
    <property type="entry name" value="OMPdecase"/>
    <property type="match status" value="1"/>
</dbReference>
<feature type="domain" description="Orotidine 5'-phosphate decarboxylase" evidence="8">
    <location>
        <begin position="24"/>
        <end position="272"/>
    </location>
</feature>
<evidence type="ECO:0000256" key="5">
    <source>
        <dbReference type="ARBA" id="ARBA00023239"/>
    </source>
</evidence>
<dbReference type="eggNOG" id="COG0284">
    <property type="taxonomic scope" value="Bacteria"/>
</dbReference>
<keyword evidence="4 7" id="KW-0665">Pyrimidine biosynthesis</keyword>
<evidence type="ECO:0000256" key="1">
    <source>
        <dbReference type="ARBA" id="ARBA00004861"/>
    </source>
</evidence>
<dbReference type="EC" id="4.1.1.23" evidence="7"/>
<proteinExistence type="inferred from homology"/>
<protein>
    <recommendedName>
        <fullName evidence="7">Orotidine 5'-phosphate decarboxylase</fullName>
        <ecNumber evidence="7">4.1.1.23</ecNumber>
    </recommendedName>
    <alternativeName>
        <fullName evidence="7">OMP decarboxylase</fullName>
        <shortName evidence="7">OMPDCase</shortName>
        <shortName evidence="7">OMPdecase</shortName>
    </alternativeName>
</protein>
<dbReference type="InterPro" id="IPR013785">
    <property type="entry name" value="Aldolase_TIM"/>
</dbReference>
<evidence type="ECO:0000256" key="2">
    <source>
        <dbReference type="ARBA" id="ARBA00008847"/>
    </source>
</evidence>
<evidence type="ECO:0000256" key="7">
    <source>
        <dbReference type="HAMAP-Rule" id="MF_01215"/>
    </source>
</evidence>